<accession>K7A4B8</accession>
<keyword evidence="2" id="KW-0732">Signal</keyword>
<dbReference type="PROSITE" id="PS51257">
    <property type="entry name" value="PROKAR_LIPOPROTEIN"/>
    <property type="match status" value="1"/>
</dbReference>
<dbReference type="NCBIfam" id="NF038104">
    <property type="entry name" value="lipo_NF038104"/>
    <property type="match status" value="1"/>
</dbReference>
<dbReference type="Proteomes" id="UP000011864">
    <property type="component" value="Chromosome"/>
</dbReference>
<dbReference type="AlphaFoldDB" id="K7A4B8"/>
<dbReference type="eggNOG" id="ENOG502ZUMK">
    <property type="taxonomic scope" value="Bacteria"/>
</dbReference>
<evidence type="ECO:0000256" key="1">
    <source>
        <dbReference type="SAM" id="MobiDB-lite"/>
    </source>
</evidence>
<reference evidence="3 4" key="1">
    <citation type="journal article" date="2013" name="Genome Announc.">
        <title>Complete Genome Sequence of Glaciecola psychrophila Strain 170T.</title>
        <authorList>
            <person name="Yin J."/>
            <person name="Chen J."/>
            <person name="Liu G."/>
            <person name="Yu Y."/>
            <person name="Song L."/>
            <person name="Wang X."/>
            <person name="Qu X."/>
        </authorList>
    </citation>
    <scope>NUCLEOTIDE SEQUENCE [LARGE SCALE GENOMIC DNA]</scope>
    <source>
        <strain evidence="3 4">170</strain>
    </source>
</reference>
<organism evidence="3 4">
    <name type="scientific">Paraglaciecola psychrophila 170</name>
    <dbReference type="NCBI Taxonomy" id="1129794"/>
    <lineage>
        <taxon>Bacteria</taxon>
        <taxon>Pseudomonadati</taxon>
        <taxon>Pseudomonadota</taxon>
        <taxon>Gammaproteobacteria</taxon>
        <taxon>Alteromonadales</taxon>
        <taxon>Alteromonadaceae</taxon>
        <taxon>Paraglaciecola</taxon>
    </lineage>
</organism>
<feature type="compositionally biased region" description="Acidic residues" evidence="1">
    <location>
        <begin position="51"/>
        <end position="64"/>
    </location>
</feature>
<evidence type="ECO:0000313" key="3">
    <source>
        <dbReference type="EMBL" id="AGH44679.1"/>
    </source>
</evidence>
<feature type="region of interest" description="Disordered" evidence="1">
    <location>
        <begin position="51"/>
        <end position="72"/>
    </location>
</feature>
<proteinExistence type="predicted"/>
<dbReference type="KEGG" id="gps:C427_2570"/>
<dbReference type="RefSeq" id="WP_007637315.1">
    <property type="nucleotide sequence ID" value="NC_020514.1"/>
</dbReference>
<keyword evidence="3" id="KW-0449">Lipoprotein</keyword>
<name>K7A4B8_9ALTE</name>
<evidence type="ECO:0000256" key="2">
    <source>
        <dbReference type="SAM" id="SignalP"/>
    </source>
</evidence>
<feature type="signal peptide" evidence="2">
    <location>
        <begin position="1"/>
        <end position="28"/>
    </location>
</feature>
<keyword evidence="4" id="KW-1185">Reference proteome</keyword>
<feature type="chain" id="PRO_5003902534" evidence="2">
    <location>
        <begin position="29"/>
        <end position="72"/>
    </location>
</feature>
<protein>
    <submittedName>
        <fullName evidence="3">Lipoprotein</fullName>
    </submittedName>
</protein>
<dbReference type="HOGENOM" id="CLU_2768708_0_0_6"/>
<evidence type="ECO:0000313" key="4">
    <source>
        <dbReference type="Proteomes" id="UP000011864"/>
    </source>
</evidence>
<dbReference type="EMBL" id="CP003837">
    <property type="protein sequence ID" value="AGH44679.1"/>
    <property type="molecule type" value="Genomic_DNA"/>
</dbReference>
<gene>
    <name evidence="3" type="ORF">C427_2570</name>
</gene>
<sequence length="72" mass="7530">MKKIAQGVFLLSVLFSFSGCIAVSVVSAAVGVTTTIVGGAVDVVDAVTPDIFDDDDKQEEDDDNDKSPKNKP</sequence>
<dbReference type="PATRIC" id="fig|1129794.4.peg.2549"/>